<proteinExistence type="inferred from homology"/>
<name>A0AAV4UC39_CAEEX</name>
<keyword evidence="5" id="KW-1185">Reference proteome</keyword>
<dbReference type="GO" id="GO:0097176">
    <property type="term" value="P:epoxide metabolic process"/>
    <property type="evidence" value="ECO:0007669"/>
    <property type="project" value="TreeGrafter"/>
</dbReference>
<comment type="similarity">
    <text evidence="1">Belongs to the peptidase S33 family.</text>
</comment>
<organism evidence="4 5">
    <name type="scientific">Caerostris extrusa</name>
    <name type="common">Bark spider</name>
    <name type="synonym">Caerostris bankana</name>
    <dbReference type="NCBI Taxonomy" id="172846"/>
    <lineage>
        <taxon>Eukaryota</taxon>
        <taxon>Metazoa</taxon>
        <taxon>Ecdysozoa</taxon>
        <taxon>Arthropoda</taxon>
        <taxon>Chelicerata</taxon>
        <taxon>Arachnida</taxon>
        <taxon>Araneae</taxon>
        <taxon>Araneomorphae</taxon>
        <taxon>Entelegynae</taxon>
        <taxon>Araneoidea</taxon>
        <taxon>Araneidae</taxon>
        <taxon>Caerostris</taxon>
    </lineage>
</organism>
<protein>
    <submittedName>
        <fullName evidence="4">Epoxide hydrolase</fullName>
    </submittedName>
</protein>
<dbReference type="InterPro" id="IPR029058">
    <property type="entry name" value="AB_hydrolase_fold"/>
</dbReference>
<dbReference type="GO" id="GO:0004301">
    <property type="term" value="F:epoxide hydrolase activity"/>
    <property type="evidence" value="ECO:0007669"/>
    <property type="project" value="TreeGrafter"/>
</dbReference>
<dbReference type="PANTHER" id="PTHR21661">
    <property type="entry name" value="EPOXIDE HYDROLASE 1-RELATED"/>
    <property type="match status" value="1"/>
</dbReference>
<reference evidence="4 5" key="1">
    <citation type="submission" date="2021-06" db="EMBL/GenBank/DDBJ databases">
        <title>Caerostris extrusa draft genome.</title>
        <authorList>
            <person name="Kono N."/>
            <person name="Arakawa K."/>
        </authorList>
    </citation>
    <scope>NUCLEOTIDE SEQUENCE [LARGE SCALE GENOMIC DNA]</scope>
</reference>
<evidence type="ECO:0000259" key="3">
    <source>
        <dbReference type="Pfam" id="PF00561"/>
    </source>
</evidence>
<evidence type="ECO:0000313" key="4">
    <source>
        <dbReference type="EMBL" id="GIY55376.1"/>
    </source>
</evidence>
<dbReference type="Pfam" id="PF00561">
    <property type="entry name" value="Abhydrolase_1"/>
    <property type="match status" value="1"/>
</dbReference>
<comment type="caution">
    <text evidence="4">The sequence shown here is derived from an EMBL/GenBank/DDBJ whole genome shotgun (WGS) entry which is preliminary data.</text>
</comment>
<feature type="domain" description="AB hydrolase-1" evidence="3">
    <location>
        <begin position="12"/>
        <end position="106"/>
    </location>
</feature>
<evidence type="ECO:0000256" key="2">
    <source>
        <dbReference type="ARBA" id="ARBA00022801"/>
    </source>
</evidence>
<evidence type="ECO:0000313" key="5">
    <source>
        <dbReference type="Proteomes" id="UP001054945"/>
    </source>
</evidence>
<keyword evidence="2 4" id="KW-0378">Hydrolase</keyword>
<dbReference type="AlphaFoldDB" id="A0AAV4UC39"/>
<dbReference type="EMBL" id="BPLR01012636">
    <property type="protein sequence ID" value="GIY55376.1"/>
    <property type="molecule type" value="Genomic_DNA"/>
</dbReference>
<gene>
    <name evidence="4" type="primary">EPHX1_3</name>
    <name evidence="4" type="ORF">CEXT_647731</name>
</gene>
<dbReference type="SUPFAM" id="SSF53474">
    <property type="entry name" value="alpha/beta-Hydrolases"/>
    <property type="match status" value="1"/>
</dbReference>
<dbReference type="Proteomes" id="UP001054945">
    <property type="component" value="Unassembled WGS sequence"/>
</dbReference>
<sequence>MIPLLTTPSSERDFVFEVVCPSIPGYGFSEAPHQKLVLKTSTNYLNIIVKRSLGIMGWMGACFDARSAARLFVILMERLGHDRFYVQGGDWGSLVSTLLGKYYPNK</sequence>
<accession>A0AAV4UC39</accession>
<evidence type="ECO:0000256" key="1">
    <source>
        <dbReference type="ARBA" id="ARBA00010088"/>
    </source>
</evidence>
<dbReference type="InterPro" id="IPR000073">
    <property type="entry name" value="AB_hydrolase_1"/>
</dbReference>
<dbReference type="PANTHER" id="PTHR21661:SF35">
    <property type="entry name" value="EPOXIDE HYDROLASE"/>
    <property type="match status" value="1"/>
</dbReference>
<dbReference type="Gene3D" id="3.40.50.1820">
    <property type="entry name" value="alpha/beta hydrolase"/>
    <property type="match status" value="1"/>
</dbReference>